<keyword evidence="4" id="KW-0479">Metal-binding</keyword>
<dbReference type="InterPro" id="IPR000092">
    <property type="entry name" value="Polyprenyl_synt"/>
</dbReference>
<name>A0A937M2Y0_9GAMM</name>
<dbReference type="PANTHER" id="PTHR43281">
    <property type="entry name" value="FARNESYL DIPHOSPHATE SYNTHASE"/>
    <property type="match status" value="1"/>
</dbReference>
<evidence type="ECO:0000256" key="4">
    <source>
        <dbReference type="ARBA" id="ARBA00022723"/>
    </source>
</evidence>
<dbReference type="Gene3D" id="1.10.600.10">
    <property type="entry name" value="Farnesyl Diphosphate Synthase"/>
    <property type="match status" value="1"/>
</dbReference>
<dbReference type="NCBIfam" id="NF045485">
    <property type="entry name" value="FPPsyn"/>
    <property type="match status" value="1"/>
</dbReference>
<evidence type="ECO:0000256" key="2">
    <source>
        <dbReference type="ARBA" id="ARBA00006706"/>
    </source>
</evidence>
<organism evidence="8 9">
    <name type="scientific">SAR86 cluster bacterium</name>
    <dbReference type="NCBI Taxonomy" id="2030880"/>
    <lineage>
        <taxon>Bacteria</taxon>
        <taxon>Pseudomonadati</taxon>
        <taxon>Pseudomonadota</taxon>
        <taxon>Gammaproteobacteria</taxon>
        <taxon>SAR86 cluster</taxon>
    </lineage>
</organism>
<dbReference type="FunFam" id="1.10.600.10:FF:000001">
    <property type="entry name" value="Geranylgeranyl diphosphate synthase"/>
    <property type="match status" value="1"/>
</dbReference>
<dbReference type="EMBL" id="JADHSG010000010">
    <property type="protein sequence ID" value="MBL6903691.1"/>
    <property type="molecule type" value="Genomic_DNA"/>
</dbReference>
<dbReference type="PROSITE" id="PS00444">
    <property type="entry name" value="POLYPRENYL_SYNTHASE_2"/>
    <property type="match status" value="1"/>
</dbReference>
<dbReference type="GO" id="GO:0008654">
    <property type="term" value="P:phospholipid biosynthetic process"/>
    <property type="evidence" value="ECO:0007669"/>
    <property type="project" value="UniProtKB-ARBA"/>
</dbReference>
<comment type="similarity">
    <text evidence="2 7">Belongs to the FPP/GGPP synthase family.</text>
</comment>
<dbReference type="AlphaFoldDB" id="A0A937M2Y0"/>
<proteinExistence type="inferred from homology"/>
<evidence type="ECO:0000313" key="8">
    <source>
        <dbReference type="EMBL" id="MBL6903691.1"/>
    </source>
</evidence>
<dbReference type="InterPro" id="IPR033749">
    <property type="entry name" value="Polyprenyl_synt_CS"/>
</dbReference>
<evidence type="ECO:0000256" key="5">
    <source>
        <dbReference type="ARBA" id="ARBA00022842"/>
    </source>
</evidence>
<comment type="caution">
    <text evidence="8">The sequence shown here is derived from an EMBL/GenBank/DDBJ whole genome shotgun (WGS) entry which is preliminary data.</text>
</comment>
<evidence type="ECO:0000313" key="9">
    <source>
        <dbReference type="Proteomes" id="UP000705230"/>
    </source>
</evidence>
<dbReference type="GO" id="GO:0046872">
    <property type="term" value="F:metal ion binding"/>
    <property type="evidence" value="ECO:0007669"/>
    <property type="project" value="UniProtKB-KW"/>
</dbReference>
<sequence>MPVKFLTRSRELVHNKLSTVISSSSLIDEAMRYSVLSNSKAIRPGLVMASGILNDNLTEDSLITLACSVELIHTYSLIHDDLPSMDDDDLRRGKDSSHIRFGEANAILAGDALHDLAFELIATDLNMSDAAKVTAVNILAKASGSSGMVLGQYLDIESEKLNSNLELKDIEKIHSLKTGKLIRASILMGQLESSLDNEKQSMLSDFGSKIGLAFQIFDDILDETGDSSVLGKSAKSDIKNNKQTYVKVIGLEESNFIADQLATESIGILDSMGLGEPINTLKSLAEYMVNRNK</sequence>
<evidence type="ECO:0000256" key="1">
    <source>
        <dbReference type="ARBA" id="ARBA00001946"/>
    </source>
</evidence>
<dbReference type="PANTHER" id="PTHR43281:SF1">
    <property type="entry name" value="FARNESYL DIPHOSPHATE SYNTHASE"/>
    <property type="match status" value="1"/>
</dbReference>
<dbReference type="Pfam" id="PF00348">
    <property type="entry name" value="polyprenyl_synt"/>
    <property type="match status" value="1"/>
</dbReference>
<dbReference type="CDD" id="cd00685">
    <property type="entry name" value="Trans_IPPS_HT"/>
    <property type="match status" value="1"/>
</dbReference>
<dbReference type="GO" id="GO:0005737">
    <property type="term" value="C:cytoplasm"/>
    <property type="evidence" value="ECO:0007669"/>
    <property type="project" value="UniProtKB-ARBA"/>
</dbReference>
<keyword evidence="5" id="KW-0460">Magnesium</keyword>
<keyword evidence="6" id="KW-0414">Isoprene biosynthesis</keyword>
<dbReference type="InterPro" id="IPR053378">
    <property type="entry name" value="Prenyl_diphosphate_synthase"/>
</dbReference>
<dbReference type="GO" id="GO:0016114">
    <property type="term" value="P:terpenoid biosynthetic process"/>
    <property type="evidence" value="ECO:0007669"/>
    <property type="project" value="UniProtKB-ARBA"/>
</dbReference>
<dbReference type="InterPro" id="IPR008949">
    <property type="entry name" value="Isoprenoid_synthase_dom_sf"/>
</dbReference>
<accession>A0A937M2Y0</accession>
<protein>
    <submittedName>
        <fullName evidence="8">Polyprenyl synthetase family protein</fullName>
    </submittedName>
</protein>
<dbReference type="SFLD" id="SFLDS00005">
    <property type="entry name" value="Isoprenoid_Synthase_Type_I"/>
    <property type="match status" value="1"/>
</dbReference>
<dbReference type="Proteomes" id="UP000705230">
    <property type="component" value="Unassembled WGS sequence"/>
</dbReference>
<dbReference type="PROSITE" id="PS00723">
    <property type="entry name" value="POLYPRENYL_SYNTHASE_1"/>
    <property type="match status" value="1"/>
</dbReference>
<keyword evidence="3 7" id="KW-0808">Transferase</keyword>
<evidence type="ECO:0000256" key="7">
    <source>
        <dbReference type="RuleBase" id="RU004466"/>
    </source>
</evidence>
<dbReference type="SUPFAM" id="SSF48576">
    <property type="entry name" value="Terpenoid synthases"/>
    <property type="match status" value="1"/>
</dbReference>
<evidence type="ECO:0000256" key="3">
    <source>
        <dbReference type="ARBA" id="ARBA00022679"/>
    </source>
</evidence>
<reference evidence="8" key="1">
    <citation type="submission" date="2020-10" db="EMBL/GenBank/DDBJ databases">
        <title>Microbiome of the Black Sea water column analyzed by genome centric metagenomics.</title>
        <authorList>
            <person name="Cabello-Yeves P.J."/>
            <person name="Callieri C."/>
            <person name="Picazo A."/>
            <person name="Mehrshad M."/>
            <person name="Haro-Moreno J.M."/>
            <person name="Roda-Garcia J."/>
            <person name="Dzembekova N."/>
            <person name="Slabakova V."/>
            <person name="Slabakova N."/>
            <person name="Moncheva S."/>
            <person name="Rodriguez-Valera F."/>
        </authorList>
    </citation>
    <scope>NUCLEOTIDE SEQUENCE</scope>
    <source>
        <strain evidence="8">BS30m-G43</strain>
    </source>
</reference>
<gene>
    <name evidence="8" type="ORF">ISR29_05765</name>
</gene>
<dbReference type="GO" id="GO:0004659">
    <property type="term" value="F:prenyltransferase activity"/>
    <property type="evidence" value="ECO:0007669"/>
    <property type="project" value="InterPro"/>
</dbReference>
<dbReference type="SFLD" id="SFLDG01017">
    <property type="entry name" value="Polyprenyl_Transferase_Like"/>
    <property type="match status" value="1"/>
</dbReference>
<comment type="cofactor">
    <cofactor evidence="1">
        <name>Mg(2+)</name>
        <dbReference type="ChEBI" id="CHEBI:18420"/>
    </cofactor>
</comment>
<evidence type="ECO:0000256" key="6">
    <source>
        <dbReference type="ARBA" id="ARBA00023229"/>
    </source>
</evidence>